<proteinExistence type="inferred from homology"/>
<comment type="similarity">
    <text evidence="1">Belongs to the short-chain dehydrogenases/reductases (SDR) family.</text>
</comment>
<protein>
    <submittedName>
        <fullName evidence="2">Short-chain dehydrogenase/reductase</fullName>
        <ecNumber evidence="2">1.-.-.-</ecNumber>
    </submittedName>
</protein>
<gene>
    <name evidence="2" type="ORF">TMU3MR103_0994</name>
</gene>
<dbReference type="AlphaFoldDB" id="A0A091C3N4"/>
<evidence type="ECO:0000313" key="2">
    <source>
        <dbReference type="EMBL" id="KFN91529.1"/>
    </source>
</evidence>
<dbReference type="EMBL" id="JPVT01000090">
    <property type="protein sequence ID" value="KFN91529.1"/>
    <property type="molecule type" value="Genomic_DNA"/>
</dbReference>
<dbReference type="PANTHER" id="PTHR42760">
    <property type="entry name" value="SHORT-CHAIN DEHYDROGENASES/REDUCTASES FAMILY MEMBER"/>
    <property type="match status" value="1"/>
</dbReference>
<dbReference type="GO" id="GO:0016616">
    <property type="term" value="F:oxidoreductase activity, acting on the CH-OH group of donors, NAD or NADP as acceptor"/>
    <property type="evidence" value="ECO:0007669"/>
    <property type="project" value="TreeGrafter"/>
</dbReference>
<dbReference type="PRINTS" id="PR00081">
    <property type="entry name" value="GDHRDH"/>
</dbReference>
<keyword evidence="3" id="KW-1185">Reference proteome</keyword>
<evidence type="ECO:0000256" key="1">
    <source>
        <dbReference type="ARBA" id="ARBA00006484"/>
    </source>
</evidence>
<dbReference type="Proteomes" id="UP000029381">
    <property type="component" value="Unassembled WGS sequence"/>
</dbReference>
<dbReference type="Gene3D" id="3.40.50.720">
    <property type="entry name" value="NAD(P)-binding Rossmann-like Domain"/>
    <property type="match status" value="1"/>
</dbReference>
<sequence>MKCLLALPLQNRYTNFNKKKGKVALITGGRSGIGQAIAARLQNKGASVITVQRGEDSNFDSIKADFSDPNVAEQLVTEVIKRKGQLDILINNAGMMTEAGIEAMTLEDWQKISM</sequence>
<dbReference type="PATRIC" id="fig|1302648.3.peg.964"/>
<dbReference type="SUPFAM" id="SSF51735">
    <property type="entry name" value="NAD(P)-binding Rossmann-fold domains"/>
    <property type="match status" value="1"/>
</dbReference>
<dbReference type="InterPro" id="IPR036291">
    <property type="entry name" value="NAD(P)-bd_dom_sf"/>
</dbReference>
<keyword evidence="2" id="KW-0560">Oxidoreductase</keyword>
<name>A0A091C3N4_9ENTE</name>
<accession>A0A091C3N4</accession>
<organism evidence="2 3">
    <name type="scientific">Tetragenococcus muriaticus 3MR10-3</name>
    <dbReference type="NCBI Taxonomy" id="1302648"/>
    <lineage>
        <taxon>Bacteria</taxon>
        <taxon>Bacillati</taxon>
        <taxon>Bacillota</taxon>
        <taxon>Bacilli</taxon>
        <taxon>Lactobacillales</taxon>
        <taxon>Enterococcaceae</taxon>
        <taxon>Tetragenococcus</taxon>
    </lineage>
</organism>
<comment type="caution">
    <text evidence="2">The sequence shown here is derived from an EMBL/GenBank/DDBJ whole genome shotgun (WGS) entry which is preliminary data.</text>
</comment>
<reference evidence="2 3" key="1">
    <citation type="submission" date="2014-08" db="EMBL/GenBank/DDBJ databases">
        <title>Genome sequence of Tetragenococcus muriaticus.</title>
        <authorList>
            <person name="Chuea-nongthon C."/>
            <person name="Rodtong S."/>
            <person name="Yongsawatdigul J."/>
            <person name="Steele J.L."/>
            <person name="Liu X.-y."/>
            <person name="Speers J."/>
            <person name="Glasner J.D."/>
            <person name="Neeno-Eckwall E.C."/>
        </authorList>
    </citation>
    <scope>NUCLEOTIDE SEQUENCE [LARGE SCALE GENOMIC DNA]</scope>
    <source>
        <strain evidence="2 3">3MR10-3</strain>
    </source>
</reference>
<evidence type="ECO:0000313" key="3">
    <source>
        <dbReference type="Proteomes" id="UP000029381"/>
    </source>
</evidence>
<dbReference type="InterPro" id="IPR002347">
    <property type="entry name" value="SDR_fam"/>
</dbReference>
<dbReference type="EC" id="1.-.-.-" evidence="2"/>
<dbReference type="Pfam" id="PF00106">
    <property type="entry name" value="adh_short"/>
    <property type="match status" value="1"/>
</dbReference>